<dbReference type="Proteomes" id="UP000075357">
    <property type="component" value="Unassembled WGS sequence"/>
</dbReference>
<name>A0A150HI12_9MICO</name>
<dbReference type="SMART" id="SM00387">
    <property type="entry name" value="HATPase_c"/>
    <property type="match status" value="1"/>
</dbReference>
<keyword evidence="8 10" id="KW-1133">Transmembrane helix</keyword>
<keyword evidence="5 13" id="KW-0808">Transferase</keyword>
<evidence type="ECO:0000256" key="4">
    <source>
        <dbReference type="ARBA" id="ARBA00022553"/>
    </source>
</evidence>
<dbReference type="SMART" id="SM00304">
    <property type="entry name" value="HAMP"/>
    <property type="match status" value="1"/>
</dbReference>
<evidence type="ECO:0000256" key="3">
    <source>
        <dbReference type="ARBA" id="ARBA00012438"/>
    </source>
</evidence>
<dbReference type="CDD" id="cd00082">
    <property type="entry name" value="HisKA"/>
    <property type="match status" value="1"/>
</dbReference>
<dbReference type="SUPFAM" id="SSF47384">
    <property type="entry name" value="Homodimeric domain of signal transducing histidine kinase"/>
    <property type="match status" value="1"/>
</dbReference>
<dbReference type="PROSITE" id="PS50109">
    <property type="entry name" value="HIS_KIN"/>
    <property type="match status" value="1"/>
</dbReference>
<evidence type="ECO:0000256" key="9">
    <source>
        <dbReference type="ARBA" id="ARBA00023012"/>
    </source>
</evidence>
<dbReference type="PRINTS" id="PR00344">
    <property type="entry name" value="BCTRLSENSOR"/>
</dbReference>
<keyword evidence="9" id="KW-0902">Two-component regulatory system</keyword>
<dbReference type="Pfam" id="PF02518">
    <property type="entry name" value="HATPase_c"/>
    <property type="match status" value="1"/>
</dbReference>
<feature type="domain" description="Histidine kinase" evidence="11">
    <location>
        <begin position="155"/>
        <end position="371"/>
    </location>
</feature>
<dbReference type="PANTHER" id="PTHR43547">
    <property type="entry name" value="TWO-COMPONENT HISTIDINE KINASE"/>
    <property type="match status" value="1"/>
</dbReference>
<dbReference type="STRING" id="36807.Mlaev_00405"/>
<evidence type="ECO:0000259" key="12">
    <source>
        <dbReference type="PROSITE" id="PS50885"/>
    </source>
</evidence>
<dbReference type="PATRIC" id="fig|36807.3.peg.422"/>
<dbReference type="PANTHER" id="PTHR43547:SF2">
    <property type="entry name" value="HYBRID SIGNAL TRANSDUCTION HISTIDINE KINASE C"/>
    <property type="match status" value="1"/>
</dbReference>
<comment type="caution">
    <text evidence="13">The sequence shown here is derived from an EMBL/GenBank/DDBJ whole genome shotgun (WGS) entry which is preliminary data.</text>
</comment>
<evidence type="ECO:0000256" key="2">
    <source>
        <dbReference type="ARBA" id="ARBA00004236"/>
    </source>
</evidence>
<evidence type="ECO:0000259" key="11">
    <source>
        <dbReference type="PROSITE" id="PS50109"/>
    </source>
</evidence>
<dbReference type="Gene3D" id="1.10.287.130">
    <property type="match status" value="1"/>
</dbReference>
<dbReference type="InterPro" id="IPR004358">
    <property type="entry name" value="Sig_transdc_His_kin-like_C"/>
</dbReference>
<evidence type="ECO:0000313" key="13">
    <source>
        <dbReference type="EMBL" id="KXZ61408.1"/>
    </source>
</evidence>
<keyword evidence="7 13" id="KW-0418">Kinase</keyword>
<feature type="transmembrane region" description="Helical" evidence="10">
    <location>
        <begin position="72"/>
        <end position="93"/>
    </location>
</feature>
<protein>
    <recommendedName>
        <fullName evidence="3">histidine kinase</fullName>
        <ecNumber evidence="3">2.7.13.3</ecNumber>
    </recommendedName>
</protein>
<keyword evidence="6 10" id="KW-0812">Transmembrane</keyword>
<keyword evidence="4" id="KW-0597">Phosphoprotein</keyword>
<dbReference type="InterPro" id="IPR003660">
    <property type="entry name" value="HAMP_dom"/>
</dbReference>
<proteinExistence type="predicted"/>
<comment type="catalytic activity">
    <reaction evidence="1">
        <text>ATP + protein L-histidine = ADP + protein N-phospho-L-histidine.</text>
        <dbReference type="EC" id="2.7.13.3"/>
    </reaction>
</comment>
<dbReference type="PROSITE" id="PS50885">
    <property type="entry name" value="HAMP"/>
    <property type="match status" value="1"/>
</dbReference>
<feature type="domain" description="HAMP" evidence="12">
    <location>
        <begin position="94"/>
        <end position="147"/>
    </location>
</feature>
<evidence type="ECO:0000256" key="5">
    <source>
        <dbReference type="ARBA" id="ARBA00022679"/>
    </source>
</evidence>
<evidence type="ECO:0000256" key="6">
    <source>
        <dbReference type="ARBA" id="ARBA00022692"/>
    </source>
</evidence>
<dbReference type="SUPFAM" id="SSF55874">
    <property type="entry name" value="ATPase domain of HSP90 chaperone/DNA topoisomerase II/histidine kinase"/>
    <property type="match status" value="1"/>
</dbReference>
<dbReference type="EC" id="2.7.13.3" evidence="3"/>
<dbReference type="GO" id="GO:0005886">
    <property type="term" value="C:plasma membrane"/>
    <property type="evidence" value="ECO:0007669"/>
    <property type="project" value="UniProtKB-SubCell"/>
</dbReference>
<dbReference type="CDD" id="cd06225">
    <property type="entry name" value="HAMP"/>
    <property type="match status" value="1"/>
</dbReference>
<dbReference type="SMART" id="SM00388">
    <property type="entry name" value="HisKA"/>
    <property type="match status" value="1"/>
</dbReference>
<dbReference type="SUPFAM" id="SSF158472">
    <property type="entry name" value="HAMP domain-like"/>
    <property type="match status" value="1"/>
</dbReference>
<dbReference type="InterPro" id="IPR003661">
    <property type="entry name" value="HisK_dim/P_dom"/>
</dbReference>
<dbReference type="CDD" id="cd00075">
    <property type="entry name" value="HATPase"/>
    <property type="match status" value="1"/>
</dbReference>
<keyword evidence="10" id="KW-0472">Membrane</keyword>
<sequence>MSFLAALGRPRGIARRLVLTLILIALVGAVTGWVVAQVVGPAVFNSHLLEAESSPGTTFEHARQAFTSGSTVTLAVALGASAVASLAVGLVAARRIAASLSTMSAAAARVASGHFEQRVEASGIGSEFDQFAESFNEMAAQLDHQESLRRRLMADVAHELRTPVATISVVLEAVEDGIRPLDSSTTEILRDQSSRLTRLAEDLAAVSRAEAGTLQLTLRRVSPAALLANAAGAARERYAAAGVNLTVDADEALPAIPIDPDRFGQVLTNLLENALRHTPAGGQVTLRAAVSGTTARITVADTGEGIAAADLPYIFERFYRVDTARSRAQGGSGIGLTITRALVHAHGGTITAFSDGPGTGTRFIIELPGTPASDTKRV</sequence>
<dbReference type="RefSeq" id="WP_061681478.1">
    <property type="nucleotide sequence ID" value="NZ_LRAD01000017.1"/>
</dbReference>
<dbReference type="InterPro" id="IPR036097">
    <property type="entry name" value="HisK_dim/P_sf"/>
</dbReference>
<evidence type="ECO:0000256" key="7">
    <source>
        <dbReference type="ARBA" id="ARBA00022777"/>
    </source>
</evidence>
<evidence type="ECO:0000256" key="10">
    <source>
        <dbReference type="SAM" id="Phobius"/>
    </source>
</evidence>
<dbReference type="Pfam" id="PF00512">
    <property type="entry name" value="HisKA"/>
    <property type="match status" value="1"/>
</dbReference>
<evidence type="ECO:0000256" key="8">
    <source>
        <dbReference type="ARBA" id="ARBA00022989"/>
    </source>
</evidence>
<reference evidence="13 14" key="1">
    <citation type="submission" date="2016-01" db="EMBL/GenBank/DDBJ databases">
        <title>Draft genome sequences of Microbacterium laevaniformans LCDC 91-0039 and the type strain of Microbacterium hominis LCDC 84-209.</title>
        <authorList>
            <person name="Bernier A.-M."/>
            <person name="Bernard K."/>
        </authorList>
    </citation>
    <scope>NUCLEOTIDE SEQUENCE [LARGE SCALE GENOMIC DNA]</scope>
    <source>
        <strain evidence="13 14">LCDC 91-0039</strain>
    </source>
</reference>
<dbReference type="AlphaFoldDB" id="A0A150HI12"/>
<dbReference type="InterPro" id="IPR036890">
    <property type="entry name" value="HATPase_C_sf"/>
</dbReference>
<comment type="subcellular location">
    <subcellularLocation>
        <location evidence="2">Cell membrane</location>
    </subcellularLocation>
</comment>
<dbReference type="InterPro" id="IPR003594">
    <property type="entry name" value="HATPase_dom"/>
</dbReference>
<dbReference type="Gene3D" id="3.30.565.10">
    <property type="entry name" value="Histidine kinase-like ATPase, C-terminal domain"/>
    <property type="match status" value="1"/>
</dbReference>
<dbReference type="FunFam" id="3.30.565.10:FF:000006">
    <property type="entry name" value="Sensor histidine kinase WalK"/>
    <property type="match status" value="1"/>
</dbReference>
<evidence type="ECO:0000313" key="14">
    <source>
        <dbReference type="Proteomes" id="UP000075357"/>
    </source>
</evidence>
<keyword evidence="14" id="KW-1185">Reference proteome</keyword>
<evidence type="ECO:0000256" key="1">
    <source>
        <dbReference type="ARBA" id="ARBA00000085"/>
    </source>
</evidence>
<dbReference type="EMBL" id="LRAD01000017">
    <property type="protein sequence ID" value="KXZ61408.1"/>
    <property type="molecule type" value="Genomic_DNA"/>
</dbReference>
<dbReference type="InterPro" id="IPR005467">
    <property type="entry name" value="His_kinase_dom"/>
</dbReference>
<organism evidence="13 14">
    <name type="scientific">Microbacterium laevaniformans</name>
    <dbReference type="NCBI Taxonomy" id="36807"/>
    <lineage>
        <taxon>Bacteria</taxon>
        <taxon>Bacillati</taxon>
        <taxon>Actinomycetota</taxon>
        <taxon>Actinomycetes</taxon>
        <taxon>Micrococcales</taxon>
        <taxon>Microbacteriaceae</taxon>
        <taxon>Microbacterium</taxon>
    </lineage>
</organism>
<dbReference type="Pfam" id="PF00672">
    <property type="entry name" value="HAMP"/>
    <property type="match status" value="1"/>
</dbReference>
<gene>
    <name evidence="13" type="primary">baeS_2</name>
    <name evidence="13" type="ORF">Mlaev_00405</name>
</gene>
<dbReference type="Gene3D" id="6.10.340.10">
    <property type="match status" value="1"/>
</dbReference>
<dbReference type="GO" id="GO:0000155">
    <property type="term" value="F:phosphorelay sensor kinase activity"/>
    <property type="evidence" value="ECO:0007669"/>
    <property type="project" value="InterPro"/>
</dbReference>
<accession>A0A150HI12</accession>